<evidence type="ECO:0000313" key="3">
    <source>
        <dbReference type="Proteomes" id="UP000292568"/>
    </source>
</evidence>
<proteinExistence type="predicted"/>
<evidence type="ECO:0000313" key="2">
    <source>
        <dbReference type="EMBL" id="RYQ11655.1"/>
    </source>
</evidence>
<comment type="caution">
    <text evidence="2">The sequence shown here is derived from an EMBL/GenBank/DDBJ whole genome shotgun (WGS) entry which is preliminary data.</text>
</comment>
<protein>
    <recommendedName>
        <fullName evidence="4">DNA-binding protein</fullName>
    </recommendedName>
</protein>
<accession>A0A4Q5A3Y8</accession>
<evidence type="ECO:0008006" key="4">
    <source>
        <dbReference type="Google" id="ProtNLM"/>
    </source>
</evidence>
<sequence length="96" mass="10806">MSRTKTTTKAREDFYNPDFPAYLTVTDALRAAPFLTEGVLKNMRYRRTGPTFVKPSRKTVGYPNAAFFEWLASKTVDTSPTTRPRDTRPASKGGAR</sequence>
<dbReference type="Proteomes" id="UP000292568">
    <property type="component" value="Unassembled WGS sequence"/>
</dbReference>
<reference evidence="2 3" key="1">
    <citation type="submission" date="2018-12" db="EMBL/GenBank/DDBJ databases">
        <title>Unveiling genomic diversity among members of the Bifidobacterium pseudolongum species, a widely distributed gut commensal of the animal kingdom.</title>
        <authorList>
            <person name="Lugli G.A."/>
            <person name="Duranti S."/>
            <person name="Albert K."/>
            <person name="Mancabelli L."/>
            <person name="Napoli S."/>
            <person name="Viappiani A."/>
            <person name="Anzalone R."/>
            <person name="Longhi G."/>
            <person name="Milani C."/>
            <person name="Turroni F."/>
            <person name="Alessandri G."/>
            <person name="Sela D.A."/>
            <person name="Van Sinderen D."/>
            <person name="Ventura M."/>
        </authorList>
    </citation>
    <scope>NUCLEOTIDE SEQUENCE [LARGE SCALE GENOMIC DNA]</scope>
    <source>
        <strain evidence="2 3">2093B</strain>
    </source>
</reference>
<dbReference type="AlphaFoldDB" id="A0A4Q5A3Y8"/>
<gene>
    <name evidence="2" type="ORF">PG2093B_0339</name>
</gene>
<feature type="region of interest" description="Disordered" evidence="1">
    <location>
        <begin position="76"/>
        <end position="96"/>
    </location>
</feature>
<organism evidence="2 3">
    <name type="scientific">Bifidobacterium pseudolongum subsp. globosum</name>
    <dbReference type="NCBI Taxonomy" id="1690"/>
    <lineage>
        <taxon>Bacteria</taxon>
        <taxon>Bacillati</taxon>
        <taxon>Actinomycetota</taxon>
        <taxon>Actinomycetes</taxon>
        <taxon>Bifidobacteriales</taxon>
        <taxon>Bifidobacteriaceae</taxon>
        <taxon>Bifidobacterium</taxon>
    </lineage>
</organism>
<name>A0A4Q5A3Y8_9BIFI</name>
<dbReference type="EMBL" id="RYUH01000006">
    <property type="protein sequence ID" value="RYQ11655.1"/>
    <property type="molecule type" value="Genomic_DNA"/>
</dbReference>
<evidence type="ECO:0000256" key="1">
    <source>
        <dbReference type="SAM" id="MobiDB-lite"/>
    </source>
</evidence>
<dbReference type="RefSeq" id="WP_129896877.1">
    <property type="nucleotide sequence ID" value="NZ_RYUH01000006.1"/>
</dbReference>